<reference evidence="4 5" key="1">
    <citation type="submission" date="2018-08" db="EMBL/GenBank/DDBJ databases">
        <title>Recombination of ecologically and evolutionarily significant loci maintains genetic cohesion in the Pseudomonas syringae species complex.</title>
        <authorList>
            <person name="Dillon M."/>
            <person name="Thakur S."/>
            <person name="Almeida R.N.D."/>
            <person name="Weir B.S."/>
            <person name="Guttman D.S."/>
        </authorList>
    </citation>
    <scope>NUCLEOTIDE SEQUENCE [LARGE SCALE GENOMIC DNA]</scope>
    <source>
        <strain evidence="3 4">ICMP 11895</strain>
        <strain evidence="2 5">ICMP 11897</strain>
    </source>
</reference>
<dbReference type="Pfam" id="PF06527">
    <property type="entry name" value="TniQ"/>
    <property type="match status" value="1"/>
</dbReference>
<dbReference type="Proteomes" id="UP000272241">
    <property type="component" value="Unassembled WGS sequence"/>
</dbReference>
<dbReference type="RefSeq" id="WP_082333233.1">
    <property type="nucleotide sequence ID" value="NZ_RBUM01000010.1"/>
</dbReference>
<proteinExistence type="predicted"/>
<evidence type="ECO:0000313" key="3">
    <source>
        <dbReference type="EMBL" id="RMV18218.1"/>
    </source>
</evidence>
<evidence type="ECO:0000313" key="2">
    <source>
        <dbReference type="EMBL" id="RMV17665.1"/>
    </source>
</evidence>
<dbReference type="InterPro" id="IPR009492">
    <property type="entry name" value="TniQ"/>
</dbReference>
<gene>
    <name evidence="3" type="ORF">ALP15_02570</name>
    <name evidence="2" type="ORF">ALP16_04111</name>
</gene>
<sequence>MDAPYSWHPGAHCLKPRWPLTPNLLPDELFSSWLTRAALAHGCTLDALTVVIRPHARPWHCDFDRGLSEPLLMATSRYAGMSTETLTASTLQPIAKCLNEPSCLRPYGTWPWFLVLGCRGAARAGGLQCCPLCIGEVEPYYRVQARLAWHTSCIIHKIQLIDRCPHCLSALHPGLLRPTGKLTLCHRCLAPLSDAPHVASFGGAPLFQEHVDALHGRPVSYGLEDVSFCDWMFIARAMVSLLQVLVRQHSKGGMDFCRLMSLEGYLDATPSATGLPFEFLSPGDRSVLLGFVWAIMQAGPERFIESALEVSLPVSAFALPSGRSAPAVLSRIALSLTRHSARSARTTLDLKPSAPSSVLRMWERLQRRIRRDGIR</sequence>
<name>A0A3M6AEP4_PSESS</name>
<protein>
    <recommendedName>
        <fullName evidence="1">TniQ domain-containing protein</fullName>
    </recommendedName>
</protein>
<evidence type="ECO:0000259" key="1">
    <source>
        <dbReference type="Pfam" id="PF06527"/>
    </source>
</evidence>
<feature type="domain" description="TniQ" evidence="1">
    <location>
        <begin position="19"/>
        <end position="160"/>
    </location>
</feature>
<dbReference type="EMBL" id="RBUN01000271">
    <property type="protein sequence ID" value="RMV17665.1"/>
    <property type="molecule type" value="Genomic_DNA"/>
</dbReference>
<organism evidence="2 5">
    <name type="scientific">Pseudomonas savastanoi</name>
    <name type="common">Pseudomonas syringae pv. savastanoi</name>
    <dbReference type="NCBI Taxonomy" id="29438"/>
    <lineage>
        <taxon>Bacteria</taxon>
        <taxon>Pseudomonadati</taxon>
        <taxon>Pseudomonadota</taxon>
        <taxon>Gammaproteobacteria</taxon>
        <taxon>Pseudomonadales</taxon>
        <taxon>Pseudomonadaceae</taxon>
        <taxon>Pseudomonas</taxon>
    </lineage>
</organism>
<evidence type="ECO:0000313" key="4">
    <source>
        <dbReference type="Proteomes" id="UP000272241"/>
    </source>
</evidence>
<dbReference type="EMBL" id="RBUO01000193">
    <property type="protein sequence ID" value="RMV18218.1"/>
    <property type="molecule type" value="Genomic_DNA"/>
</dbReference>
<dbReference type="AlphaFoldDB" id="A0A3M6AEP4"/>
<dbReference type="Proteomes" id="UP000272703">
    <property type="component" value="Unassembled WGS sequence"/>
</dbReference>
<evidence type="ECO:0000313" key="5">
    <source>
        <dbReference type="Proteomes" id="UP000272703"/>
    </source>
</evidence>
<accession>A0A3M6AEP4</accession>
<comment type="caution">
    <text evidence="2">The sequence shown here is derived from an EMBL/GenBank/DDBJ whole genome shotgun (WGS) entry which is preliminary data.</text>
</comment>